<keyword evidence="4" id="KW-0268">Exocytosis</keyword>
<keyword evidence="7" id="KW-0770">Synapse</keyword>
<dbReference type="GO" id="GO:0006887">
    <property type="term" value="P:exocytosis"/>
    <property type="evidence" value="ECO:0007669"/>
    <property type="project" value="UniProtKB-KW"/>
</dbReference>
<keyword evidence="6" id="KW-0532">Neurotransmitter transport</keyword>
<dbReference type="AlphaFoldDB" id="A0A8C0LX60"/>
<reference evidence="14" key="2">
    <citation type="submission" date="2019-03" db="EMBL/GenBank/DDBJ databases">
        <authorList>
            <person name="Warren W.C."/>
            <person name="Johnson G.S."/>
        </authorList>
    </citation>
    <scope>NUCLEOTIDE SEQUENCE [LARGE SCALE GENOMIC DNA]</scope>
    <source>
        <strain evidence="14">Basenji</strain>
    </source>
</reference>
<evidence type="ECO:0000256" key="4">
    <source>
        <dbReference type="ARBA" id="ARBA00022483"/>
    </source>
</evidence>
<name>A0A8C0LX60_CANLF</name>
<evidence type="ECO:0000256" key="6">
    <source>
        <dbReference type="ARBA" id="ARBA00022775"/>
    </source>
</evidence>
<dbReference type="Ensembl" id="ENSCAFT00000068928.2">
    <property type="protein sequence ID" value="ENSCAFP00000063145.2"/>
    <property type="gene ID" value="ENSCAFG00000016757.5"/>
</dbReference>
<evidence type="ECO:0000313" key="16">
    <source>
        <dbReference type="Proteomes" id="UP000694429"/>
    </source>
</evidence>
<feature type="compositionally biased region" description="Gly residues" evidence="12">
    <location>
        <begin position="72"/>
        <end position="89"/>
    </location>
</feature>
<evidence type="ECO:0000256" key="7">
    <source>
        <dbReference type="ARBA" id="ARBA00023018"/>
    </source>
</evidence>
<keyword evidence="3" id="KW-0813">Transport</keyword>
<dbReference type="SUPFAM" id="SSF58038">
    <property type="entry name" value="SNARE fusion complex"/>
    <property type="match status" value="1"/>
</dbReference>
<gene>
    <name evidence="14" type="primary">CPLX1</name>
</gene>
<reference evidence="14" key="3">
    <citation type="submission" date="2025-05" db="UniProtKB">
        <authorList>
            <consortium name="Ensembl"/>
        </authorList>
    </citation>
    <scope>IDENTIFICATION</scope>
</reference>
<feature type="compositionally biased region" description="Basic and acidic residues" evidence="12">
    <location>
        <begin position="15"/>
        <end position="70"/>
    </location>
</feature>
<protein>
    <recommendedName>
        <fullName evidence="11">Complexin-1</fullName>
    </recommendedName>
</protein>
<dbReference type="GO" id="GO:0005829">
    <property type="term" value="C:cytosol"/>
    <property type="evidence" value="ECO:0007669"/>
    <property type="project" value="UniProtKB-SubCell"/>
</dbReference>
<reference evidence="13 15" key="1">
    <citation type="journal article" date="2005" name="Nature">
        <title>Genome sequence, comparative analysis and haplotype structure of the domestic dog.</title>
        <authorList>
            <consortium name="Broad Sequencing Platform"/>
            <person name="Lindblad-Toh K."/>
            <person name="Wade C.M."/>
            <person name="Mikkelsen T.S."/>
            <person name="Karlsson E.K."/>
            <person name="Jaffe D.B."/>
            <person name="Kamal M."/>
            <person name="Clamp M."/>
            <person name="Chang J.L."/>
            <person name="Kulbokas E.J. III"/>
            <person name="Zody M.C."/>
            <person name="Mauceli E."/>
            <person name="Xie X."/>
            <person name="Breen M."/>
            <person name="Wayne R.K."/>
            <person name="Ostrander E.A."/>
            <person name="Ponting C.P."/>
            <person name="Galibert F."/>
            <person name="Smith D.R."/>
            <person name="DeJong P.J."/>
            <person name="Kirkness E."/>
            <person name="Alvarez P."/>
            <person name="Biagi T."/>
            <person name="Brockman W."/>
            <person name="Butler J."/>
            <person name="Chin C.W."/>
            <person name="Cook A."/>
            <person name="Cuff J."/>
            <person name="Daly M.J."/>
            <person name="DeCaprio D."/>
            <person name="Gnerre S."/>
            <person name="Grabherr M."/>
            <person name="Kellis M."/>
            <person name="Kleber M."/>
            <person name="Bardeleben C."/>
            <person name="Goodstadt L."/>
            <person name="Heger A."/>
            <person name="Hitte C."/>
            <person name="Kim L."/>
            <person name="Koepfli K.P."/>
            <person name="Parker H.G."/>
            <person name="Pollinger J.P."/>
            <person name="Searle S.M."/>
            <person name="Sutter N.B."/>
            <person name="Thomas R."/>
            <person name="Webber C."/>
            <person name="Baldwin J."/>
            <person name="Abebe A."/>
            <person name="Abouelleil A."/>
            <person name="Aftuck L."/>
            <person name="Ait-Zahra M."/>
            <person name="Aldredge T."/>
            <person name="Allen N."/>
            <person name="An P."/>
            <person name="Anderson S."/>
            <person name="Antoine C."/>
            <person name="Arachchi H."/>
            <person name="Aslam A."/>
            <person name="Ayotte L."/>
            <person name="Bachantsang P."/>
            <person name="Barry A."/>
            <person name="Bayul T."/>
            <person name="Benamara M."/>
            <person name="Berlin A."/>
            <person name="Bessette D."/>
            <person name="Blitshteyn B."/>
            <person name="Bloom T."/>
            <person name="Blye J."/>
            <person name="Boguslavskiy L."/>
            <person name="Bonnet C."/>
            <person name="Boukhgalter B."/>
            <person name="Brown A."/>
            <person name="Cahill P."/>
            <person name="Calixte N."/>
            <person name="Camarata J."/>
            <person name="Cheshatsang Y."/>
            <person name="Chu J."/>
            <person name="Citroen M."/>
            <person name="Collymore A."/>
            <person name="Cooke P."/>
            <person name="Dawoe T."/>
            <person name="Daza R."/>
            <person name="Decktor K."/>
            <person name="DeGray S."/>
            <person name="Dhargay N."/>
            <person name="Dooley K."/>
            <person name="Dooley K."/>
            <person name="Dorje P."/>
            <person name="Dorjee K."/>
            <person name="Dorris L."/>
            <person name="Duffey N."/>
            <person name="Dupes A."/>
            <person name="Egbiremolen O."/>
            <person name="Elong R."/>
            <person name="Falk J."/>
            <person name="Farina A."/>
            <person name="Faro S."/>
            <person name="Ferguson D."/>
            <person name="Ferreira P."/>
            <person name="Fisher S."/>
            <person name="FitzGerald M."/>
            <person name="Foley K."/>
            <person name="Foley C."/>
            <person name="Franke A."/>
            <person name="Friedrich D."/>
            <person name="Gage D."/>
            <person name="Garber M."/>
            <person name="Gearin G."/>
            <person name="Giannoukos G."/>
            <person name="Goode T."/>
            <person name="Goyette A."/>
            <person name="Graham J."/>
            <person name="Grandbois E."/>
            <person name="Gyaltsen K."/>
            <person name="Hafez N."/>
            <person name="Hagopian D."/>
            <person name="Hagos B."/>
            <person name="Hall J."/>
            <person name="Healy C."/>
            <person name="Hegarty R."/>
            <person name="Honan T."/>
            <person name="Horn A."/>
            <person name="Houde N."/>
            <person name="Hughes L."/>
            <person name="Hunnicutt L."/>
            <person name="Husby M."/>
            <person name="Jester B."/>
            <person name="Jones C."/>
            <person name="Kamat A."/>
            <person name="Kanga B."/>
            <person name="Kells C."/>
            <person name="Khazanovich D."/>
            <person name="Kieu A.C."/>
            <person name="Kisner P."/>
            <person name="Kumar M."/>
            <person name="Lance K."/>
            <person name="Landers T."/>
            <person name="Lara M."/>
            <person name="Lee W."/>
            <person name="Leger J.P."/>
            <person name="Lennon N."/>
            <person name="Leuper L."/>
            <person name="LeVine S."/>
            <person name="Liu J."/>
            <person name="Liu X."/>
            <person name="Lokyitsang Y."/>
            <person name="Lokyitsang T."/>
            <person name="Lui A."/>
            <person name="Macdonald J."/>
            <person name="Major J."/>
            <person name="Marabella R."/>
            <person name="Maru K."/>
            <person name="Matthews C."/>
            <person name="McDonough S."/>
            <person name="Mehta T."/>
            <person name="Meldrim J."/>
            <person name="Melnikov A."/>
            <person name="Meneus L."/>
            <person name="Mihalev A."/>
            <person name="Mihova T."/>
            <person name="Miller K."/>
            <person name="Mittelman R."/>
            <person name="Mlenga V."/>
            <person name="Mulrain L."/>
            <person name="Munson G."/>
            <person name="Navidi A."/>
            <person name="Naylor J."/>
            <person name="Nguyen T."/>
            <person name="Nguyen N."/>
            <person name="Nguyen C."/>
            <person name="Nguyen T."/>
            <person name="Nicol R."/>
            <person name="Norbu N."/>
            <person name="Norbu C."/>
            <person name="Novod N."/>
            <person name="Nyima T."/>
            <person name="Olandt P."/>
            <person name="O'Neill B."/>
            <person name="O'Neill K."/>
            <person name="Osman S."/>
            <person name="Oyono L."/>
            <person name="Patti C."/>
            <person name="Perrin D."/>
            <person name="Phunkhang P."/>
            <person name="Pierre F."/>
            <person name="Priest M."/>
            <person name="Rachupka A."/>
            <person name="Raghuraman S."/>
            <person name="Rameau R."/>
            <person name="Ray V."/>
            <person name="Raymond C."/>
            <person name="Rege F."/>
            <person name="Rise C."/>
            <person name="Rogers J."/>
            <person name="Rogov P."/>
            <person name="Sahalie J."/>
            <person name="Settipalli S."/>
            <person name="Sharpe T."/>
            <person name="Shea T."/>
            <person name="Sheehan M."/>
            <person name="Sherpa N."/>
            <person name="Shi J."/>
            <person name="Shih D."/>
            <person name="Sloan J."/>
            <person name="Smith C."/>
            <person name="Sparrow T."/>
            <person name="Stalker J."/>
            <person name="Stange-Thomann N."/>
            <person name="Stavropoulos S."/>
            <person name="Stone C."/>
            <person name="Stone S."/>
            <person name="Sykes S."/>
            <person name="Tchuinga P."/>
            <person name="Tenzing P."/>
            <person name="Tesfaye S."/>
            <person name="Thoulutsang D."/>
            <person name="Thoulutsang Y."/>
            <person name="Topham K."/>
            <person name="Topping I."/>
            <person name="Tsamla T."/>
            <person name="Vassiliev H."/>
            <person name="Venkataraman V."/>
            <person name="Vo A."/>
            <person name="Wangchuk T."/>
            <person name="Wangdi T."/>
            <person name="Weiand M."/>
            <person name="Wilkinson J."/>
            <person name="Wilson A."/>
            <person name="Yadav S."/>
            <person name="Yang S."/>
            <person name="Yang X."/>
            <person name="Young G."/>
            <person name="Yu Q."/>
            <person name="Zainoun J."/>
            <person name="Zembek L."/>
            <person name="Zimmer A."/>
            <person name="Lander E.S."/>
        </authorList>
    </citation>
    <scope>NUCLEOTIDE SEQUENCE [LARGE SCALE GENOMIC DNA]</scope>
    <source>
        <strain evidence="13">Boxer</strain>
    </source>
</reference>
<comment type="subunit">
    <text evidence="10">Binds to the SNARE core complex containing SNAP25, VAMP2 and STX1A.</text>
</comment>
<keyword evidence="5" id="KW-0963">Cytoplasm</keyword>
<evidence type="ECO:0000256" key="12">
    <source>
        <dbReference type="SAM" id="MobiDB-lite"/>
    </source>
</evidence>
<evidence type="ECO:0000313" key="15">
    <source>
        <dbReference type="Proteomes" id="UP000002254"/>
    </source>
</evidence>
<evidence type="ECO:0000256" key="10">
    <source>
        <dbReference type="ARBA" id="ARBA00038730"/>
    </source>
</evidence>
<sequence>MEFVMKQALGGATKDMGKMLGGDEEKDPDAAKKEEERQEALRQEEEERKAKYAKMEAEREAMRQGIRDKVGTGLGTGWGGGHAGPWGRGRAGLPPPAFCRLHGTDLGIGPSRALGGGRGSCPLVGSPGPQDRPWSAASTPRVPERLSPAPPQVLGGGPPAGRRPGPWRVSHHGQGRAPGHPWGSPGPGAGEGGLPCLVPWCPSPYDPGSWSEGGDLRGPGPAGRAVCRRGMESSTHLGDEPGPPRLGGAPGVAAGLRGTQGLGFGGGADGRPRHPALLPGCLWGPAETSPGFARCAGPPAVPGQAVAGAGNGDGSGGRTRTAGAGRGVVHGVGGPGPVSEAHVSLSVCLRPATQLPQVVTPMCPHPRACKQVTVLGQVSAPLGCDGAACCPGSACPGPRPAGGTLLALRVHARFTPGSAPGLW</sequence>
<evidence type="ECO:0000256" key="2">
    <source>
        <dbReference type="ARBA" id="ARBA00005396"/>
    </source>
</evidence>
<comment type="subcellular location">
    <subcellularLocation>
        <location evidence="1">Cytoplasm</location>
        <location evidence="1">Cytosol</location>
    </subcellularLocation>
    <subcellularLocation>
        <location evidence="9">Synapse</location>
    </subcellularLocation>
</comment>
<evidence type="ECO:0000256" key="9">
    <source>
        <dbReference type="ARBA" id="ARBA00034103"/>
    </source>
</evidence>
<dbReference type="GO" id="GO:0006836">
    <property type="term" value="P:neurotransmitter transport"/>
    <property type="evidence" value="ECO:0007669"/>
    <property type="project" value="UniProtKB-KW"/>
</dbReference>
<evidence type="ECO:0000256" key="5">
    <source>
        <dbReference type="ARBA" id="ARBA00022490"/>
    </source>
</evidence>
<feature type="region of interest" description="Disordered" evidence="12">
    <location>
        <begin position="110"/>
        <end position="190"/>
    </location>
</feature>
<evidence type="ECO:0000256" key="1">
    <source>
        <dbReference type="ARBA" id="ARBA00004514"/>
    </source>
</evidence>
<dbReference type="GO" id="GO:0045202">
    <property type="term" value="C:synapse"/>
    <property type="evidence" value="ECO:0007669"/>
    <property type="project" value="UniProtKB-SubCell"/>
</dbReference>
<dbReference type="Ensembl" id="ENSCAFT00030000269.1">
    <property type="protein sequence ID" value="ENSCAFP00030000236.1"/>
    <property type="gene ID" value="ENSCAFG00030000171.1"/>
</dbReference>
<comment type="similarity">
    <text evidence="2">Belongs to the complexin/synaphin family.</text>
</comment>
<dbReference type="PANTHER" id="PTHR16705">
    <property type="entry name" value="COMPLEXIN"/>
    <property type="match status" value="1"/>
</dbReference>
<dbReference type="CDD" id="cd22808">
    <property type="entry name" value="Complexin_NTD_CPLX_I_II"/>
    <property type="match status" value="1"/>
</dbReference>
<dbReference type="OrthoDB" id="5972090at2759"/>
<dbReference type="InterPro" id="IPR008849">
    <property type="entry name" value="Synaphin"/>
</dbReference>
<evidence type="ECO:0000256" key="8">
    <source>
        <dbReference type="ARBA" id="ARBA00023054"/>
    </source>
</evidence>
<keyword evidence="8" id="KW-0175">Coiled coil</keyword>
<accession>A0A8C0LX60</accession>
<dbReference type="PANTHER" id="PTHR16705:SF6">
    <property type="entry name" value="COMPLEXIN-1"/>
    <property type="match status" value="1"/>
</dbReference>
<dbReference type="Proteomes" id="UP000002254">
    <property type="component" value="Chromosome 3"/>
</dbReference>
<proteinExistence type="inferred from homology"/>
<feature type="region of interest" description="Disordered" evidence="12">
    <location>
        <begin position="1"/>
        <end position="89"/>
    </location>
</feature>
<evidence type="ECO:0000256" key="11">
    <source>
        <dbReference type="ARBA" id="ARBA00040476"/>
    </source>
</evidence>
<dbReference type="Pfam" id="PF05835">
    <property type="entry name" value="Synaphin"/>
    <property type="match status" value="1"/>
</dbReference>
<dbReference type="Gene3D" id="1.20.5.580">
    <property type="entry name" value="Single Helix bin"/>
    <property type="match status" value="1"/>
</dbReference>
<dbReference type="GO" id="GO:0019905">
    <property type="term" value="F:syntaxin binding"/>
    <property type="evidence" value="ECO:0007669"/>
    <property type="project" value="InterPro"/>
</dbReference>
<dbReference type="Proteomes" id="UP000694429">
    <property type="component" value="Chromosome 3"/>
</dbReference>
<evidence type="ECO:0000256" key="3">
    <source>
        <dbReference type="ARBA" id="ARBA00022448"/>
    </source>
</evidence>
<organism evidence="14 16">
    <name type="scientific">Canis lupus familiaris</name>
    <name type="common">Dog</name>
    <name type="synonym">Canis familiaris</name>
    <dbReference type="NCBI Taxonomy" id="9615"/>
    <lineage>
        <taxon>Eukaryota</taxon>
        <taxon>Metazoa</taxon>
        <taxon>Chordata</taxon>
        <taxon>Craniata</taxon>
        <taxon>Vertebrata</taxon>
        <taxon>Euteleostomi</taxon>
        <taxon>Mammalia</taxon>
        <taxon>Eutheria</taxon>
        <taxon>Laurasiatheria</taxon>
        <taxon>Carnivora</taxon>
        <taxon>Caniformia</taxon>
        <taxon>Canidae</taxon>
        <taxon>Canis</taxon>
    </lineage>
</organism>
<evidence type="ECO:0000313" key="13">
    <source>
        <dbReference type="Ensembl" id="ENSCAFP00000063145.2"/>
    </source>
</evidence>
<evidence type="ECO:0000313" key="14">
    <source>
        <dbReference type="Ensembl" id="ENSCAFP00030000236.1"/>
    </source>
</evidence>